<feature type="transmembrane region" description="Helical" evidence="2">
    <location>
        <begin position="78"/>
        <end position="100"/>
    </location>
</feature>
<keyword evidence="2" id="KW-1133">Transmembrane helix</keyword>
<feature type="region of interest" description="Disordered" evidence="1">
    <location>
        <begin position="1"/>
        <end position="33"/>
    </location>
</feature>
<protein>
    <submittedName>
        <fullName evidence="3">Uncharacterized protein</fullName>
    </submittedName>
</protein>
<organism evidence="3 4">
    <name type="scientific">Streptomyces pactum</name>
    <dbReference type="NCBI Taxonomy" id="68249"/>
    <lineage>
        <taxon>Bacteria</taxon>
        <taxon>Bacillati</taxon>
        <taxon>Actinomycetota</taxon>
        <taxon>Actinomycetes</taxon>
        <taxon>Kitasatosporales</taxon>
        <taxon>Streptomycetaceae</taxon>
        <taxon>Streptomyces</taxon>
    </lineage>
</organism>
<dbReference type="KEGG" id="spac:B1H29_03905"/>
<feature type="compositionally biased region" description="Basic and acidic residues" evidence="1">
    <location>
        <begin position="1"/>
        <end position="16"/>
    </location>
</feature>
<evidence type="ECO:0000313" key="3">
    <source>
        <dbReference type="EMBL" id="AQS66197.1"/>
    </source>
</evidence>
<name>A0A1S6J366_9ACTN</name>
<keyword evidence="4" id="KW-1185">Reference proteome</keyword>
<reference evidence="3 4" key="1">
    <citation type="submission" date="2017-02" db="EMBL/GenBank/DDBJ databases">
        <title>Streptomyces pactum ACT12 Genome sequencing and assembly.</title>
        <authorList>
            <person name="Xue Q."/>
            <person name="Yan X."/>
            <person name="Jia L."/>
            <person name="Yan H."/>
        </authorList>
    </citation>
    <scope>NUCLEOTIDE SEQUENCE [LARGE SCALE GENOMIC DNA]</scope>
    <source>
        <strain evidence="3 4">ACT12</strain>
    </source>
</reference>
<evidence type="ECO:0000313" key="4">
    <source>
        <dbReference type="Proteomes" id="UP000189443"/>
    </source>
</evidence>
<dbReference type="Pfam" id="PF19870">
    <property type="entry name" value="DUF6343"/>
    <property type="match status" value="1"/>
</dbReference>
<dbReference type="AlphaFoldDB" id="A0A1S6J366"/>
<evidence type="ECO:0000256" key="2">
    <source>
        <dbReference type="SAM" id="Phobius"/>
    </source>
</evidence>
<evidence type="ECO:0000256" key="1">
    <source>
        <dbReference type="SAM" id="MobiDB-lite"/>
    </source>
</evidence>
<dbReference type="RefSeq" id="WP_055421094.1">
    <property type="nucleotide sequence ID" value="NZ_CP019724.1"/>
</dbReference>
<gene>
    <name evidence="3" type="ORF">B1H29_03905</name>
</gene>
<dbReference type="InterPro" id="IPR045924">
    <property type="entry name" value="DUF6343"/>
</dbReference>
<accession>A0A1S6J366</accession>
<dbReference type="Proteomes" id="UP000189443">
    <property type="component" value="Chromosome"/>
</dbReference>
<keyword evidence="2" id="KW-0472">Membrane</keyword>
<proteinExistence type="predicted"/>
<keyword evidence="2" id="KW-0812">Transmembrane</keyword>
<sequence length="114" mass="12036">MSDRRRPAGTREDAPRARSGAIGRRFPRTGTEPVTAQSPLRLRLLLSAVFLPLFVAGAAFFGVWAADTGPGDSPARGTLVALAAVCAAFVLLAAADLMVVTGRLRRERDTPGPH</sequence>
<feature type="transmembrane region" description="Helical" evidence="2">
    <location>
        <begin position="44"/>
        <end position="66"/>
    </location>
</feature>
<dbReference type="EMBL" id="CP019724">
    <property type="protein sequence ID" value="AQS66197.1"/>
    <property type="molecule type" value="Genomic_DNA"/>
</dbReference>